<dbReference type="AlphaFoldDB" id="H0JN81"/>
<evidence type="ECO:0000313" key="2">
    <source>
        <dbReference type="Proteomes" id="UP000005064"/>
    </source>
</evidence>
<comment type="caution">
    <text evidence="1">The sequence shown here is derived from an EMBL/GenBank/DDBJ whole genome shotgun (WGS) entry which is preliminary data.</text>
</comment>
<dbReference type="EMBL" id="AHBW01000032">
    <property type="protein sequence ID" value="EHK85159.1"/>
    <property type="molecule type" value="Genomic_DNA"/>
</dbReference>
<proteinExistence type="predicted"/>
<protein>
    <submittedName>
        <fullName evidence="1">Putative NAD-specific glutamate dehydrogenase</fullName>
    </submittedName>
</protein>
<dbReference type="Pfam" id="PF10712">
    <property type="entry name" value="NAD-GH"/>
    <property type="match status" value="1"/>
</dbReference>
<reference evidence="1 2" key="1">
    <citation type="submission" date="2011-12" db="EMBL/GenBank/DDBJ databases">
        <authorList>
            <person name="Kriszt B."/>
            <person name="Tancsics A."/>
            <person name="Cserhati M."/>
            <person name="Toth A."/>
            <person name="Nagy I."/>
            <person name="Horvath B."/>
            <person name="Tamura T."/>
            <person name="Kukolya J."/>
            <person name="Szoboszlay S."/>
        </authorList>
    </citation>
    <scope>NUCLEOTIDE SEQUENCE [LARGE SCALE GENOMIC DNA]</scope>
    <source>
        <strain evidence="1 2">AK37</strain>
    </source>
</reference>
<gene>
    <name evidence="1" type="ORF">AK37_05292</name>
</gene>
<dbReference type="Proteomes" id="UP000005064">
    <property type="component" value="Unassembled WGS sequence"/>
</dbReference>
<accession>H0JN81</accession>
<sequence>MSVAAVLDRREPVEQLLELRGQGLYLRGWSTVFDRLPGVGDQHLGTRLVVRWRTVTEFGESPFHLIGNRIEGVACVDRLAQLLVLTPVPFGLGEHALDLTLVEVALLTDRDALLLAGVLVAGGDVEDAVGVDIECDFDLGLATWRGADVFQPEPAEHPVVGGPFAFALQHHDVHGGLIVFRRGEHFAAPGRDRRVALDDLGHHPALRLDAEGQRGDVEQQHIGDLALEHARLDCGTERHDLVRVDAHVGVLTAGEPANQCLHRRNACRTTDQDHLVDVVGGDLGVTHRLLHGVEAAFHQIRRQILELRSHDRGGEVLGTVRVSGDEGQVDLGLCHRGQLDLGFLRGLEEALQCLRILAQIDILRTLEFVGEVVHQASVEVVSAEVGVAGRGTNLDHSLADIEQTHIERAAAEVEDQYGFVGLLVHAVRQCRSGRLVDDPQDLEARDPAGVFGGVALRVVEVGRNGDDRFLDLLTEELARVVDELAQHEGTDLLRRVLLSPHVESGLTIVTRHDVEADRFGLLGDLVVMTSDEAFRRVDRALRIQDRLPSGKLTHQALAALGERHHRRRRPRSLDIGDHHRLAALPACDDRVGGAQVYTHSSRHDSFLSIGPAGEQADGFVRDLDIGEDFVVTWL</sequence>
<organism evidence="1 2">
    <name type="scientific">Rhodococcus pyridinivorans AK37</name>
    <dbReference type="NCBI Taxonomy" id="1114960"/>
    <lineage>
        <taxon>Bacteria</taxon>
        <taxon>Bacillati</taxon>
        <taxon>Actinomycetota</taxon>
        <taxon>Actinomycetes</taxon>
        <taxon>Mycobacteriales</taxon>
        <taxon>Nocardiaceae</taxon>
        <taxon>Rhodococcus</taxon>
    </lineage>
</organism>
<dbReference type="InterPro" id="IPR019651">
    <property type="entry name" value="Glutamate_DH_NAD-spec"/>
</dbReference>
<name>H0JN81_9NOCA</name>
<evidence type="ECO:0000313" key="1">
    <source>
        <dbReference type="EMBL" id="EHK85159.1"/>
    </source>
</evidence>